<dbReference type="GO" id="GO:0000246">
    <property type="term" value="F:Delta24(24-1) sterol reductase activity"/>
    <property type="evidence" value="ECO:0007669"/>
    <property type="project" value="TreeGrafter"/>
</dbReference>
<evidence type="ECO:0000313" key="5">
    <source>
        <dbReference type="Ensembl" id="ENSOSIP00000019254.1"/>
    </source>
</evidence>
<reference evidence="5" key="2">
    <citation type="submission" date="2025-09" db="UniProtKB">
        <authorList>
            <consortium name="Ensembl"/>
        </authorList>
    </citation>
    <scope>IDENTIFICATION</scope>
</reference>
<dbReference type="AlphaFoldDB" id="A0A8C7XVN4"/>
<dbReference type="GO" id="GO:0016020">
    <property type="term" value="C:membrane"/>
    <property type="evidence" value="ECO:0007669"/>
    <property type="project" value="TreeGrafter"/>
</dbReference>
<evidence type="ECO:0000256" key="4">
    <source>
        <dbReference type="SAM" id="SignalP"/>
    </source>
</evidence>
<feature type="region of interest" description="Disordered" evidence="2">
    <location>
        <begin position="129"/>
        <end position="149"/>
    </location>
</feature>
<evidence type="ECO:0000313" key="6">
    <source>
        <dbReference type="Proteomes" id="UP000694383"/>
    </source>
</evidence>
<dbReference type="GO" id="GO:0005737">
    <property type="term" value="C:cytoplasm"/>
    <property type="evidence" value="ECO:0007669"/>
    <property type="project" value="TreeGrafter"/>
</dbReference>
<keyword evidence="1" id="KW-0560">Oxidoreductase</keyword>
<dbReference type="InterPro" id="IPR040165">
    <property type="entry name" value="Diminuto-like"/>
</dbReference>
<feature type="signal peptide" evidence="4">
    <location>
        <begin position="1"/>
        <end position="22"/>
    </location>
</feature>
<name>A0A8C7XVN4_9TELE</name>
<dbReference type="GO" id="GO:0008202">
    <property type="term" value="P:steroid metabolic process"/>
    <property type="evidence" value="ECO:0007669"/>
    <property type="project" value="TreeGrafter"/>
</dbReference>
<dbReference type="PANTHER" id="PTHR10801:SF0">
    <property type="entry name" value="DELTA(24)-STEROL REDUCTASE"/>
    <property type="match status" value="1"/>
</dbReference>
<keyword evidence="3" id="KW-0472">Membrane</keyword>
<evidence type="ECO:0000256" key="2">
    <source>
        <dbReference type="SAM" id="MobiDB-lite"/>
    </source>
</evidence>
<protein>
    <submittedName>
        <fullName evidence="5">Uncharacterized protein</fullName>
    </submittedName>
</protein>
<feature type="compositionally biased region" description="Basic residues" evidence="2">
    <location>
        <begin position="129"/>
        <end position="143"/>
    </location>
</feature>
<organism evidence="5 6">
    <name type="scientific">Oryzias sinensis</name>
    <name type="common">Chinese medaka</name>
    <dbReference type="NCBI Taxonomy" id="183150"/>
    <lineage>
        <taxon>Eukaryota</taxon>
        <taxon>Metazoa</taxon>
        <taxon>Chordata</taxon>
        <taxon>Craniata</taxon>
        <taxon>Vertebrata</taxon>
        <taxon>Euteleostomi</taxon>
        <taxon>Actinopterygii</taxon>
        <taxon>Neopterygii</taxon>
        <taxon>Teleostei</taxon>
        <taxon>Neoteleostei</taxon>
        <taxon>Acanthomorphata</taxon>
        <taxon>Ovalentaria</taxon>
        <taxon>Atherinomorphae</taxon>
        <taxon>Beloniformes</taxon>
        <taxon>Adrianichthyidae</taxon>
        <taxon>Oryziinae</taxon>
        <taxon>Oryzias</taxon>
    </lineage>
</organism>
<evidence type="ECO:0000256" key="1">
    <source>
        <dbReference type="ARBA" id="ARBA00023002"/>
    </source>
</evidence>
<keyword evidence="4" id="KW-0732">Signal</keyword>
<accession>A0A8C7XVN4</accession>
<evidence type="ECO:0000256" key="3">
    <source>
        <dbReference type="SAM" id="Phobius"/>
    </source>
</evidence>
<feature type="transmembrane region" description="Helical" evidence="3">
    <location>
        <begin position="32"/>
        <end position="52"/>
    </location>
</feature>
<keyword evidence="3" id="KW-0812">Transmembrane</keyword>
<dbReference type="GeneTree" id="ENSGT00390000008338"/>
<proteinExistence type="predicted"/>
<feature type="chain" id="PRO_5034617841" evidence="4">
    <location>
        <begin position="23"/>
        <end position="149"/>
    </location>
</feature>
<dbReference type="Ensembl" id="ENSOSIT00000020335.1">
    <property type="protein sequence ID" value="ENSOSIP00000019254.1"/>
    <property type="gene ID" value="ENSOSIG00000010365.1"/>
</dbReference>
<sequence>MAPLLCGGVLAVLLLLWVRVRGLEHVLVHQRWIFVCAFLLPLSVIFDVYYYVRAWIIFKMCSAPKLHDQRVRDVQRQVREWRKDGAKSHMCTGRPGWLTVSLRVGKYKKTHKNILINMMDILEVDTKRQVRQARSHTSVKTHNPRPSMA</sequence>
<dbReference type="PANTHER" id="PTHR10801">
    <property type="entry name" value="24-DEHYDROCHOLESTEROL REDUCTASE"/>
    <property type="match status" value="1"/>
</dbReference>
<keyword evidence="6" id="KW-1185">Reference proteome</keyword>
<reference evidence="5" key="1">
    <citation type="submission" date="2025-08" db="UniProtKB">
        <authorList>
            <consortium name="Ensembl"/>
        </authorList>
    </citation>
    <scope>IDENTIFICATION</scope>
</reference>
<keyword evidence="3" id="KW-1133">Transmembrane helix</keyword>
<dbReference type="Proteomes" id="UP000694383">
    <property type="component" value="Unplaced"/>
</dbReference>